<dbReference type="InterPro" id="IPR012429">
    <property type="entry name" value="HGSNAT_cat"/>
</dbReference>
<feature type="transmembrane region" description="Helical" evidence="1">
    <location>
        <begin position="34"/>
        <end position="57"/>
    </location>
</feature>
<feature type="transmembrane region" description="Helical" evidence="1">
    <location>
        <begin position="205"/>
        <end position="228"/>
    </location>
</feature>
<feature type="transmembrane region" description="Helical" evidence="1">
    <location>
        <begin position="171"/>
        <end position="193"/>
    </location>
</feature>
<dbReference type="Proteomes" id="UP000274391">
    <property type="component" value="Unassembled WGS sequence"/>
</dbReference>
<feature type="transmembrane region" description="Helical" evidence="1">
    <location>
        <begin position="314"/>
        <end position="335"/>
    </location>
</feature>
<feature type="transmembrane region" description="Helical" evidence="1">
    <location>
        <begin position="98"/>
        <end position="116"/>
    </location>
</feature>
<evidence type="ECO:0000313" key="3">
    <source>
        <dbReference type="EMBL" id="RRJ88676.1"/>
    </source>
</evidence>
<dbReference type="EMBL" id="RQVS01000001">
    <property type="protein sequence ID" value="RRJ88676.1"/>
    <property type="molecule type" value="Genomic_DNA"/>
</dbReference>
<feature type="transmembrane region" description="Helical" evidence="1">
    <location>
        <begin position="281"/>
        <end position="302"/>
    </location>
</feature>
<dbReference type="OrthoDB" id="4966979at2"/>
<feature type="transmembrane region" description="Helical" evidence="1">
    <location>
        <begin position="355"/>
        <end position="374"/>
    </location>
</feature>
<name>A0A3P3W432_9MICO</name>
<comment type="caution">
    <text evidence="3">The sequence shown here is derived from an EMBL/GenBank/DDBJ whole genome shotgun (WGS) entry which is preliminary data.</text>
</comment>
<accession>A0A3P3W432</accession>
<proteinExistence type="predicted"/>
<evidence type="ECO:0000256" key="1">
    <source>
        <dbReference type="SAM" id="Phobius"/>
    </source>
</evidence>
<evidence type="ECO:0000259" key="2">
    <source>
        <dbReference type="Pfam" id="PF07786"/>
    </source>
</evidence>
<keyword evidence="1" id="KW-0472">Membrane</keyword>
<dbReference type="Pfam" id="PF07786">
    <property type="entry name" value="HGSNAT_cat"/>
    <property type="match status" value="1"/>
</dbReference>
<organism evidence="3 4">
    <name type="scientific">Gulosibacter macacae</name>
    <dbReference type="NCBI Taxonomy" id="2488791"/>
    <lineage>
        <taxon>Bacteria</taxon>
        <taxon>Bacillati</taxon>
        <taxon>Actinomycetota</taxon>
        <taxon>Actinomycetes</taxon>
        <taxon>Micrococcales</taxon>
        <taxon>Microbacteriaceae</taxon>
        <taxon>Gulosibacter</taxon>
    </lineage>
</organism>
<keyword evidence="4" id="KW-1185">Reference proteome</keyword>
<keyword evidence="1" id="KW-1133">Transmembrane helix</keyword>
<reference evidence="3 4" key="1">
    <citation type="submission" date="2018-11" db="EMBL/GenBank/DDBJ databases">
        <title>YIM 102482-1 draft genome.</title>
        <authorList>
            <person name="Li G."/>
            <person name="Jiang Y."/>
        </authorList>
    </citation>
    <scope>NUCLEOTIDE SEQUENCE [LARGE SCALE GENOMIC DNA]</scope>
    <source>
        <strain evidence="3 4">YIM 102482-1</strain>
    </source>
</reference>
<protein>
    <submittedName>
        <fullName evidence="3">DUF1624 domain-containing protein</fullName>
    </submittedName>
</protein>
<dbReference type="AlphaFoldDB" id="A0A3P3W432"/>
<feature type="transmembrane region" description="Helical" evidence="1">
    <location>
        <begin position="128"/>
        <end position="151"/>
    </location>
</feature>
<keyword evidence="1" id="KW-0812">Transmembrane</keyword>
<dbReference type="RefSeq" id="WP_124968799.1">
    <property type="nucleotide sequence ID" value="NZ_RQVS01000001.1"/>
</dbReference>
<feature type="transmembrane region" description="Helical" evidence="1">
    <location>
        <begin position="12"/>
        <end position="28"/>
    </location>
</feature>
<gene>
    <name evidence="3" type="ORF">EG850_00570</name>
</gene>
<sequence>MTRIDGLDLARFLALIAMMCTHVWVIGADGSEPLLASMLSGKAASLFAVLAGVGLALTSRRHLAERNYAAASLNLLGRGAVLILIGLTIGLVSTGPLVILPAYGLMFWLVIPFLALPPRMLIPIAIAWGLIFTVVTRLATTALGGVPYPYSPSWLEFAEPAELLRSLFIDGAYPVLVWLTYPLVGLALGKLLLTARAKGPDALRRLGLTTAGVGTAIALAVFGIARLITYTIAAPGLSEDLGITAEEAVERLESARRYAADAENGWFLFATGGHSGSPVDIAITSGTALATISVCLVVGLYFTERVRRWLRPVLGAGGAPLTVYVTHLLLAVPSFLSLELGNHYFAPRWWEQSGWLWLIHILVALGIGALLRLINQRGPLELLVSFAGQRVAALGAKSPK</sequence>
<feature type="transmembrane region" description="Helical" evidence="1">
    <location>
        <begin position="69"/>
        <end position="92"/>
    </location>
</feature>
<feature type="domain" description="Heparan-alpha-glucosaminide N-acetyltransferase catalytic" evidence="2">
    <location>
        <begin position="3"/>
        <end position="232"/>
    </location>
</feature>
<evidence type="ECO:0000313" key="4">
    <source>
        <dbReference type="Proteomes" id="UP000274391"/>
    </source>
</evidence>